<protein>
    <submittedName>
        <fullName evidence="2">Uncharacterized protein</fullName>
    </submittedName>
</protein>
<dbReference type="AlphaFoldDB" id="A0A2P5G276"/>
<evidence type="ECO:0000313" key="3">
    <source>
        <dbReference type="Proteomes" id="UP000237000"/>
    </source>
</evidence>
<name>A0A2P5G276_TREOI</name>
<evidence type="ECO:0000256" key="1">
    <source>
        <dbReference type="SAM" id="MobiDB-lite"/>
    </source>
</evidence>
<gene>
    <name evidence="2" type="ORF">TorRG33x02_004360</name>
</gene>
<sequence length="73" mass="7894">MEKNLAPISSSSTTKGLVLYQSHHHHQQLTSLHPKSIPTNGHTIDIDGGDGDLKLMGIFLDIDDNGDVAAFKN</sequence>
<evidence type="ECO:0000313" key="2">
    <source>
        <dbReference type="EMBL" id="POO04132.1"/>
    </source>
</evidence>
<dbReference type="InParanoid" id="A0A2P5G276"/>
<proteinExistence type="predicted"/>
<comment type="caution">
    <text evidence="2">The sequence shown here is derived from an EMBL/GenBank/DDBJ whole genome shotgun (WGS) entry which is preliminary data.</text>
</comment>
<dbReference type="EMBL" id="JXTC01000001">
    <property type="protein sequence ID" value="POO04132.1"/>
    <property type="molecule type" value="Genomic_DNA"/>
</dbReference>
<feature type="region of interest" description="Disordered" evidence="1">
    <location>
        <begin position="1"/>
        <end position="44"/>
    </location>
</feature>
<dbReference type="Proteomes" id="UP000237000">
    <property type="component" value="Unassembled WGS sequence"/>
</dbReference>
<accession>A0A2P5G276</accession>
<keyword evidence="3" id="KW-1185">Reference proteome</keyword>
<organism evidence="2 3">
    <name type="scientific">Trema orientale</name>
    <name type="common">Charcoal tree</name>
    <name type="synonym">Celtis orientalis</name>
    <dbReference type="NCBI Taxonomy" id="63057"/>
    <lineage>
        <taxon>Eukaryota</taxon>
        <taxon>Viridiplantae</taxon>
        <taxon>Streptophyta</taxon>
        <taxon>Embryophyta</taxon>
        <taxon>Tracheophyta</taxon>
        <taxon>Spermatophyta</taxon>
        <taxon>Magnoliopsida</taxon>
        <taxon>eudicotyledons</taxon>
        <taxon>Gunneridae</taxon>
        <taxon>Pentapetalae</taxon>
        <taxon>rosids</taxon>
        <taxon>fabids</taxon>
        <taxon>Rosales</taxon>
        <taxon>Cannabaceae</taxon>
        <taxon>Trema</taxon>
    </lineage>
</organism>
<reference evidence="3" key="1">
    <citation type="submission" date="2016-06" db="EMBL/GenBank/DDBJ databases">
        <title>Parallel loss of symbiosis genes in relatives of nitrogen-fixing non-legume Parasponia.</title>
        <authorList>
            <person name="Van Velzen R."/>
            <person name="Holmer R."/>
            <person name="Bu F."/>
            <person name="Rutten L."/>
            <person name="Van Zeijl A."/>
            <person name="Liu W."/>
            <person name="Santuari L."/>
            <person name="Cao Q."/>
            <person name="Sharma T."/>
            <person name="Shen D."/>
            <person name="Roswanjaya Y."/>
            <person name="Wardhani T."/>
            <person name="Kalhor M.S."/>
            <person name="Jansen J."/>
            <person name="Van den Hoogen J."/>
            <person name="Gungor B."/>
            <person name="Hartog M."/>
            <person name="Hontelez J."/>
            <person name="Verver J."/>
            <person name="Yang W.-C."/>
            <person name="Schijlen E."/>
            <person name="Repin R."/>
            <person name="Schilthuizen M."/>
            <person name="Schranz E."/>
            <person name="Heidstra R."/>
            <person name="Miyata K."/>
            <person name="Fedorova E."/>
            <person name="Kohlen W."/>
            <person name="Bisseling T."/>
            <person name="Smit S."/>
            <person name="Geurts R."/>
        </authorList>
    </citation>
    <scope>NUCLEOTIDE SEQUENCE [LARGE SCALE GENOMIC DNA]</scope>
    <source>
        <strain evidence="3">cv. RG33-2</strain>
    </source>
</reference>